<sequence>MPPLVILLVGGEKELPEFKDMVETCKAVGPLKIFSATKAVDAAGQLQKAVQQCGVCHAALLHNNFTLKGKEEFADVIKKLLRDKYPGTVLVSWGNMKKAGTEGKDYHYGLEWSSKAQDAAASIAKVLLMIKNKEIGADFIKKEKGEKDTPRKSLDAAAPAMQRRKSIDSESSPSAAANPTHLRRKSVDGIVPPETRRSSDKKPASPRPSIDAGSSPVGKSFDSYTAGTAPAIRGSFDLGVPSSPLGNPAMQRMSMDSNHFRSPLGLMGGMGHPGSFTGVTAMSNLGPSNGMTGLGSMGGMSPMHGYNGSMSAYSGMSGMAGVGGMGGMTGLMPQPPTMNMSGMMTGMPPLIPMTGMSGMSAASMMPMTSGIGAPPMMSMTPGISSIPSSTTIPMTGAGAVTGLPVSTGTSGMNIGAPLAHASDPSLGVTAQMSTLDVAAVDSSNSELIKALAGEVTRLRQMVEEKRIMEANAGTTSHAAQPAVNV</sequence>
<protein>
    <submittedName>
        <fullName evidence="2">Uncharacterized protein</fullName>
    </submittedName>
</protein>
<dbReference type="EMBL" id="BEGY01000074">
    <property type="protein sequence ID" value="GAX82035.1"/>
    <property type="molecule type" value="Genomic_DNA"/>
</dbReference>
<keyword evidence="3" id="KW-1185">Reference proteome</keyword>
<proteinExistence type="predicted"/>
<dbReference type="OrthoDB" id="544700at2759"/>
<evidence type="ECO:0000313" key="2">
    <source>
        <dbReference type="EMBL" id="GAX82035.1"/>
    </source>
</evidence>
<organism evidence="2 3">
    <name type="scientific">Chlamydomonas eustigma</name>
    <dbReference type="NCBI Taxonomy" id="1157962"/>
    <lineage>
        <taxon>Eukaryota</taxon>
        <taxon>Viridiplantae</taxon>
        <taxon>Chlorophyta</taxon>
        <taxon>core chlorophytes</taxon>
        <taxon>Chlorophyceae</taxon>
        <taxon>CS clade</taxon>
        <taxon>Chlamydomonadales</taxon>
        <taxon>Chlamydomonadaceae</taxon>
        <taxon>Chlamydomonas</taxon>
    </lineage>
</organism>
<reference evidence="2 3" key="1">
    <citation type="submission" date="2017-08" db="EMBL/GenBank/DDBJ databases">
        <title>Acidophilic green algal genome provides insights into adaptation to an acidic environment.</title>
        <authorList>
            <person name="Hirooka S."/>
            <person name="Hirose Y."/>
            <person name="Kanesaki Y."/>
            <person name="Higuchi S."/>
            <person name="Fujiwara T."/>
            <person name="Onuma R."/>
            <person name="Era A."/>
            <person name="Ohbayashi R."/>
            <person name="Uzuka A."/>
            <person name="Nozaki H."/>
            <person name="Yoshikawa H."/>
            <person name="Miyagishima S.Y."/>
        </authorList>
    </citation>
    <scope>NUCLEOTIDE SEQUENCE [LARGE SCALE GENOMIC DNA]</scope>
    <source>
        <strain evidence="2 3">NIES-2499</strain>
    </source>
</reference>
<comment type="caution">
    <text evidence="2">The sequence shown here is derived from an EMBL/GenBank/DDBJ whole genome shotgun (WGS) entry which is preliminary data.</text>
</comment>
<gene>
    <name evidence="2" type="ORF">CEUSTIGMA_g9463.t1</name>
</gene>
<evidence type="ECO:0000313" key="3">
    <source>
        <dbReference type="Proteomes" id="UP000232323"/>
    </source>
</evidence>
<evidence type="ECO:0000256" key="1">
    <source>
        <dbReference type="SAM" id="MobiDB-lite"/>
    </source>
</evidence>
<dbReference type="Proteomes" id="UP000232323">
    <property type="component" value="Unassembled WGS sequence"/>
</dbReference>
<accession>A0A250XG26</accession>
<feature type="compositionally biased region" description="Basic and acidic residues" evidence="1">
    <location>
        <begin position="141"/>
        <end position="154"/>
    </location>
</feature>
<dbReference type="AlphaFoldDB" id="A0A250XG26"/>
<feature type="region of interest" description="Disordered" evidence="1">
    <location>
        <begin position="141"/>
        <end position="222"/>
    </location>
</feature>
<feature type="compositionally biased region" description="Basic and acidic residues" evidence="1">
    <location>
        <begin position="194"/>
        <end position="203"/>
    </location>
</feature>
<name>A0A250XG26_9CHLO</name>